<dbReference type="RefSeq" id="WP_256619830.1">
    <property type="nucleotide sequence ID" value="NZ_JANIBC010000009.1"/>
</dbReference>
<dbReference type="EMBL" id="JANIBC010000009">
    <property type="protein sequence ID" value="MCQ8185934.1"/>
    <property type="molecule type" value="Genomic_DNA"/>
</dbReference>
<accession>A0A9X2LAJ0</accession>
<protein>
    <submittedName>
        <fullName evidence="2">Uncharacterized protein</fullName>
    </submittedName>
</protein>
<name>A0A9X2LAJ0_9PROT</name>
<reference evidence="2" key="1">
    <citation type="submission" date="2022-07" db="EMBL/GenBank/DDBJ databases">
        <title>Parvularcula maris sp. nov., an algicidal bacterium isolated from seawater.</title>
        <authorList>
            <person name="Li F."/>
        </authorList>
    </citation>
    <scope>NUCLEOTIDE SEQUENCE</scope>
    <source>
        <strain evidence="2">BGMRC 0090</strain>
    </source>
</reference>
<sequence>MTITGPEALTLSLMIFTFFMGCFAFAMWQIRKQKRAKRLGK</sequence>
<keyword evidence="1" id="KW-1133">Transmembrane helix</keyword>
<proteinExistence type="predicted"/>
<keyword evidence="1" id="KW-0812">Transmembrane</keyword>
<organism evidence="2 3">
    <name type="scientific">Parvularcula maris</name>
    <dbReference type="NCBI Taxonomy" id="2965077"/>
    <lineage>
        <taxon>Bacteria</taxon>
        <taxon>Pseudomonadati</taxon>
        <taxon>Pseudomonadota</taxon>
        <taxon>Alphaproteobacteria</taxon>
        <taxon>Parvularculales</taxon>
        <taxon>Parvularculaceae</taxon>
        <taxon>Parvularcula</taxon>
    </lineage>
</organism>
<keyword evidence="1" id="KW-0472">Membrane</keyword>
<comment type="caution">
    <text evidence="2">The sequence shown here is derived from an EMBL/GenBank/DDBJ whole genome shotgun (WGS) entry which is preliminary data.</text>
</comment>
<evidence type="ECO:0000313" key="2">
    <source>
        <dbReference type="EMBL" id="MCQ8185934.1"/>
    </source>
</evidence>
<dbReference type="AlphaFoldDB" id="A0A9X2LAJ0"/>
<evidence type="ECO:0000313" key="3">
    <source>
        <dbReference type="Proteomes" id="UP001142610"/>
    </source>
</evidence>
<feature type="transmembrane region" description="Helical" evidence="1">
    <location>
        <begin position="12"/>
        <end position="30"/>
    </location>
</feature>
<dbReference type="Proteomes" id="UP001142610">
    <property type="component" value="Unassembled WGS sequence"/>
</dbReference>
<gene>
    <name evidence="2" type="ORF">NOG11_11090</name>
</gene>
<keyword evidence="3" id="KW-1185">Reference proteome</keyword>
<evidence type="ECO:0000256" key="1">
    <source>
        <dbReference type="SAM" id="Phobius"/>
    </source>
</evidence>